<sequence>MEKVKVQYQGKAEVLLNALLDGAGEDLKLSNARMVKLRESGDLVALRMEREMNDIYKKKKSKLESLVKMEKNVSCSVPYVVTVGWQDEDGGIFGKESYVSNVKE</sequence>
<dbReference type="Proteomes" id="UP000031876">
    <property type="component" value="Plasmid 2"/>
</dbReference>
<evidence type="ECO:0000313" key="5">
    <source>
        <dbReference type="Proteomes" id="UP000501107"/>
    </source>
</evidence>
<evidence type="ECO:0000313" key="4">
    <source>
        <dbReference type="Proteomes" id="UP000031876"/>
    </source>
</evidence>
<name>A0A0B5NJQ4_BACTU</name>
<protein>
    <submittedName>
        <fullName evidence="3">Uncharacterized protein</fullName>
    </submittedName>
</protein>
<dbReference type="KEGG" id="btw:BF38_6091"/>
<reference evidence="2" key="2">
    <citation type="submission" date="2019-07" db="EMBL/GenBank/DDBJ databases">
        <title>Phylogenomic Reclassification of ATCC Bacillus Strains and Various Taxa within the Genus Bacillus.</title>
        <authorList>
            <person name="Riojas M.A."/>
            <person name="Frank A.M."/>
            <person name="Fenn S.L."/>
            <person name="King S.P."/>
            <person name="Brower S.M."/>
            <person name="Hazbon M.H."/>
        </authorList>
    </citation>
    <scope>NUCLEOTIDE SEQUENCE</scope>
    <source>
        <strain evidence="2">ATCC 35646</strain>
    </source>
</reference>
<geneLocation type="plasmid" evidence="1 4">
    <name>2</name>
</geneLocation>
<reference evidence="3 5" key="3">
    <citation type="submission" date="2020-05" db="EMBL/GenBank/DDBJ databases">
        <title>FDA dAtabase for Regulatory Grade micrObial Sequences (FDA-ARGOS): Supporting development and validation of Infectious Disease Dx tests.</title>
        <authorList>
            <person name="Nelson B."/>
            <person name="Plummer A."/>
            <person name="Tallon L."/>
            <person name="Sadzewicz L."/>
            <person name="Zhao X."/>
            <person name="Vavikolanu K."/>
            <person name="Mehta A."/>
            <person name="Aluvathingal J."/>
            <person name="Nadendla S."/>
            <person name="Myers T."/>
            <person name="Yan Y."/>
            <person name="Sichtig H."/>
        </authorList>
    </citation>
    <scope>NUCLEOTIDE SEQUENCE [LARGE SCALE GENOMIC DNA]</scope>
    <source>
        <strain evidence="3 5">FDAARGOS_795</strain>
        <plasmid evidence="3 5">unnamed3</plasmid>
    </source>
</reference>
<dbReference type="AlphaFoldDB" id="A0A0B5NJQ4"/>
<proteinExistence type="predicted"/>
<organism evidence="3 5">
    <name type="scientific">Bacillus thuringiensis</name>
    <dbReference type="NCBI Taxonomy" id="1428"/>
    <lineage>
        <taxon>Bacteria</taxon>
        <taxon>Bacillati</taxon>
        <taxon>Bacillota</taxon>
        <taxon>Bacilli</taxon>
        <taxon>Bacillales</taxon>
        <taxon>Bacillaceae</taxon>
        <taxon>Bacillus</taxon>
        <taxon>Bacillus cereus group</taxon>
    </lineage>
</organism>
<accession>A0A0B5NJQ4</accession>
<dbReference type="Proteomes" id="UP001181533">
    <property type="component" value="Unassembled WGS sequence"/>
</dbReference>
<geneLocation type="plasmid" evidence="3 5">
    <name>unnamed3</name>
</geneLocation>
<evidence type="ECO:0000313" key="2">
    <source>
        <dbReference type="EMBL" id="MDR4174607.1"/>
    </source>
</evidence>
<evidence type="ECO:0000313" key="3">
    <source>
        <dbReference type="EMBL" id="QKH22905.1"/>
    </source>
</evidence>
<keyword evidence="3" id="KW-0614">Plasmid</keyword>
<dbReference type="EMBL" id="VKQN01000001">
    <property type="protein sequence ID" value="MDR4174607.1"/>
    <property type="molecule type" value="Genomic_DNA"/>
</dbReference>
<dbReference type="EMBL" id="CP053979">
    <property type="protein sequence ID" value="QKH22905.1"/>
    <property type="molecule type" value="Genomic_DNA"/>
</dbReference>
<gene>
    <name evidence="1" type="ORF">BF38_6091</name>
    <name evidence="2" type="ORF">FO599_00495</name>
    <name evidence="3" type="ORF">FOC89_02690</name>
</gene>
<dbReference type="EMBL" id="CP009334">
    <property type="protein sequence ID" value="AJG74141.1"/>
    <property type="molecule type" value="Genomic_DNA"/>
</dbReference>
<reference evidence="1 4" key="1">
    <citation type="journal article" date="2015" name="Genome Announc.">
        <title>Complete genome sequences for 35 biothreat assay-relevant bacillus species.</title>
        <authorList>
            <person name="Johnson S.L."/>
            <person name="Daligault H.E."/>
            <person name="Davenport K.W."/>
            <person name="Jaissle J."/>
            <person name="Frey K.G."/>
            <person name="Ladner J.T."/>
            <person name="Broomall S.M."/>
            <person name="Bishop-Lilly K.A."/>
            <person name="Bruce D.C."/>
            <person name="Gibbons H.S."/>
            <person name="Coyne S.R."/>
            <person name="Lo C.C."/>
            <person name="Meincke L."/>
            <person name="Munk A.C."/>
            <person name="Koroleva G.I."/>
            <person name="Rosenzweig C.N."/>
            <person name="Palacios G.F."/>
            <person name="Redden C.L."/>
            <person name="Minogue T.D."/>
            <person name="Chain P.S."/>
        </authorList>
    </citation>
    <scope>NUCLEOTIDE SEQUENCE [LARGE SCALE GENOMIC DNA]</scope>
    <source>
        <strain evidence="1 4">HD1011</strain>
        <plasmid evidence="1 4">2</plasmid>
    </source>
</reference>
<dbReference type="Proteomes" id="UP000501107">
    <property type="component" value="Plasmid unnamed3"/>
</dbReference>
<dbReference type="RefSeq" id="WP_000416722.1">
    <property type="nucleotide sequence ID" value="NZ_CP009334.1"/>
</dbReference>
<evidence type="ECO:0000313" key="1">
    <source>
        <dbReference type="EMBL" id="AJG74141.1"/>
    </source>
</evidence>